<gene>
    <name evidence="1" type="ORF">NM203_17585</name>
</gene>
<protein>
    <submittedName>
        <fullName evidence="1">Uncharacterized protein</fullName>
    </submittedName>
</protein>
<keyword evidence="2" id="KW-1185">Reference proteome</keyword>
<evidence type="ECO:0000313" key="2">
    <source>
        <dbReference type="Proteomes" id="UP001651690"/>
    </source>
</evidence>
<evidence type="ECO:0000313" key="1">
    <source>
        <dbReference type="EMBL" id="MCP9274004.1"/>
    </source>
</evidence>
<comment type="caution">
    <text evidence="1">The sequence shown here is derived from an EMBL/GenBank/DDBJ whole genome shotgun (WGS) entry which is preliminary data.</text>
</comment>
<proteinExistence type="predicted"/>
<dbReference type="EMBL" id="JANDBD010000007">
    <property type="protein sequence ID" value="MCP9274004.1"/>
    <property type="molecule type" value="Genomic_DNA"/>
</dbReference>
<dbReference type="Proteomes" id="UP001651690">
    <property type="component" value="Unassembled WGS sequence"/>
</dbReference>
<name>A0ABT1M706_9MYCO</name>
<dbReference type="RefSeq" id="WP_255061343.1">
    <property type="nucleotide sequence ID" value="NZ_JANDBD010000007.1"/>
</dbReference>
<organism evidence="1 2">
    <name type="scientific">Mycolicibacterium arenosum</name>
    <dbReference type="NCBI Taxonomy" id="2952157"/>
    <lineage>
        <taxon>Bacteria</taxon>
        <taxon>Bacillati</taxon>
        <taxon>Actinomycetota</taxon>
        <taxon>Actinomycetes</taxon>
        <taxon>Mycobacteriales</taxon>
        <taxon>Mycobacteriaceae</taxon>
        <taxon>Mycolicibacterium</taxon>
    </lineage>
</organism>
<accession>A0ABT1M706</accession>
<reference evidence="1 2" key="1">
    <citation type="submission" date="2022-06" db="EMBL/GenBank/DDBJ databases">
        <title>Mycolicibacterium sp. CAU 1645 isolated from seawater.</title>
        <authorList>
            <person name="Kim W."/>
        </authorList>
    </citation>
    <scope>NUCLEOTIDE SEQUENCE [LARGE SCALE GENOMIC DNA]</scope>
    <source>
        <strain evidence="1 2">CAU 1645</strain>
    </source>
</reference>
<sequence>MTTTDLWIKDLSGGRGLRQRGGLFGPASDVAYVLWDFIKAGKATAHPDHAEVIDIESTVSGELLIKMLRVTERSTGKRLTESDRSRSVDCVDPTHHYRIRYIEF</sequence>